<evidence type="ECO:0000256" key="3">
    <source>
        <dbReference type="RuleBase" id="RU003616"/>
    </source>
</evidence>
<evidence type="ECO:0000256" key="1">
    <source>
        <dbReference type="ARBA" id="ARBA00023186"/>
    </source>
</evidence>
<dbReference type="PANTHER" id="PTHR47062:SF1">
    <property type="entry name" value="SMALL HEAT SHOCK PROTEIN IBPA"/>
    <property type="match status" value="1"/>
</dbReference>
<dbReference type="Proteomes" id="UP000031627">
    <property type="component" value="Chromosome"/>
</dbReference>
<dbReference type="AlphaFoldDB" id="A0A090BWF0"/>
<reference evidence="5 6" key="2">
    <citation type="journal article" date="2014" name="Curr. Biol.">
        <title>Symbiont-Supplemented Maternal Investment Underpinning Host's Ecological Adaptation.</title>
        <authorList>
            <person name="Kaiwa N."/>
            <person name="Hosokawa T."/>
            <person name="Nikoh N."/>
            <person name="Tanahashi M."/>
            <person name="Moriyama M."/>
            <person name="Meng X.Y."/>
            <person name="Maeda T."/>
            <person name="Yamaguchi K."/>
            <person name="Shigenobu S."/>
            <person name="Ito M."/>
            <person name="Fukatsu T."/>
        </authorList>
    </citation>
    <scope>NUCLEOTIDE SEQUENCE [LARGE SCALE GENOMIC DNA]</scope>
    <source>
        <strain evidence="5 6">UwTKB</strain>
    </source>
</reference>
<feature type="domain" description="SHSP" evidence="4">
    <location>
        <begin position="33"/>
        <end position="150"/>
    </location>
</feature>
<dbReference type="InterPro" id="IPR002068">
    <property type="entry name" value="A-crystallin/Hsp20_dom"/>
</dbReference>
<dbReference type="Pfam" id="PF00011">
    <property type="entry name" value="HSP20"/>
    <property type="match status" value="1"/>
</dbReference>
<sequence>MMYRPLSIIPELTDNLFSDRFEKIDKLFSKLTGDVPLSDSPLYNLIKNDETHYELVVSVPGYQESDLNISLKNNQLTIIGKNEDIVESEKESNKKWLHQGIKKNSFHLDFNLNNKIKVQSASLHLGLLKLLLEYEIPEEEKPKKITINTCESKDNRRKNVEYSQ</sequence>
<evidence type="ECO:0000313" key="5">
    <source>
        <dbReference type="EMBL" id="BAP58491.1"/>
    </source>
</evidence>
<name>A0A090BWF0_9ENTR</name>
<accession>A0A090BWF0</accession>
<dbReference type="STRING" id="1410383.TGUWTKB_2470"/>
<evidence type="ECO:0000256" key="2">
    <source>
        <dbReference type="PROSITE-ProRule" id="PRU00285"/>
    </source>
</evidence>
<dbReference type="SUPFAM" id="SSF49764">
    <property type="entry name" value="HSP20-like chaperones"/>
    <property type="match status" value="1"/>
</dbReference>
<keyword evidence="1" id="KW-0143">Chaperone</keyword>
<keyword evidence="6" id="KW-1185">Reference proteome</keyword>
<proteinExistence type="inferred from homology"/>
<evidence type="ECO:0000313" key="6">
    <source>
        <dbReference type="Proteomes" id="UP000031627"/>
    </source>
</evidence>
<dbReference type="PANTHER" id="PTHR47062">
    <property type="match status" value="1"/>
</dbReference>
<dbReference type="EMBL" id="AP014521">
    <property type="protein sequence ID" value="BAP58491.1"/>
    <property type="molecule type" value="Genomic_DNA"/>
</dbReference>
<dbReference type="InterPro" id="IPR008978">
    <property type="entry name" value="HSP20-like_chaperone"/>
</dbReference>
<dbReference type="HOGENOM" id="CLU_046737_4_2_6"/>
<evidence type="ECO:0000259" key="4">
    <source>
        <dbReference type="PROSITE" id="PS01031"/>
    </source>
</evidence>
<keyword evidence="5" id="KW-0346">Stress response</keyword>
<dbReference type="KEGG" id="sbw:TGUWTKB_2470"/>
<dbReference type="Gene3D" id="2.60.40.790">
    <property type="match status" value="1"/>
</dbReference>
<reference evidence="6" key="1">
    <citation type="submission" date="2013-11" db="EMBL/GenBank/DDBJ databases">
        <title>Symbiont-containing voluminous jelly as an extraordinary maternal gift for overwintering insect nymphs.</title>
        <authorList>
            <person name="Kaiwa N."/>
            <person name="Hosokawa T."/>
            <person name="Nikoh N."/>
            <person name="Meng X.Y."/>
            <person name="Tanahashi M."/>
            <person name="Moriyama M."/>
            <person name="Maeda T."/>
            <person name="Yamaguchi K."/>
            <person name="Shigenobu S."/>
            <person name="Ito M."/>
            <person name="Fukatsu T."/>
        </authorList>
    </citation>
    <scope>NUCLEOTIDE SEQUENCE [LARGE SCALE GENOMIC DNA]</scope>
    <source>
        <strain evidence="6">UwTKB</strain>
    </source>
</reference>
<dbReference type="OrthoDB" id="6462033at2"/>
<comment type="similarity">
    <text evidence="2 3">Belongs to the small heat shock protein (HSP20) family.</text>
</comment>
<organism evidence="5 6">
    <name type="scientific">Candidatus Tachikawaea gelatinosa</name>
    <dbReference type="NCBI Taxonomy" id="1410383"/>
    <lineage>
        <taxon>Bacteria</taxon>
        <taxon>Pseudomonadati</taxon>
        <taxon>Pseudomonadota</taxon>
        <taxon>Gammaproteobacteria</taxon>
        <taxon>Enterobacterales</taxon>
        <taxon>Enterobacteriaceae</taxon>
        <taxon>Candidatus Tachikawaea</taxon>
    </lineage>
</organism>
<dbReference type="PROSITE" id="PS01031">
    <property type="entry name" value="SHSP"/>
    <property type="match status" value="1"/>
</dbReference>
<gene>
    <name evidence="5" type="primary">ibpA</name>
    <name evidence="5" type="ORF">TGUWTKB_2470</name>
</gene>
<dbReference type="RefSeq" id="WP_041062744.1">
    <property type="nucleotide sequence ID" value="NZ_AP014521.1"/>
</dbReference>
<protein>
    <submittedName>
        <fullName evidence="5">Small heat shock protein IbpA</fullName>
    </submittedName>
</protein>